<dbReference type="Pfam" id="PF00224">
    <property type="entry name" value="PK"/>
    <property type="match status" value="1"/>
</dbReference>
<dbReference type="InterPro" id="IPR015806">
    <property type="entry name" value="Pyrv_Knase_insert_dom_sf"/>
</dbReference>
<dbReference type="FunFam" id="3.40.1380.20:FF:000001">
    <property type="entry name" value="Pyruvate kinase"/>
    <property type="match status" value="1"/>
</dbReference>
<evidence type="ECO:0000313" key="21">
    <source>
        <dbReference type="Proteomes" id="UP000750711"/>
    </source>
</evidence>
<dbReference type="Gene3D" id="3.40.1380.20">
    <property type="entry name" value="Pyruvate kinase, C-terminal domain"/>
    <property type="match status" value="1"/>
</dbReference>
<evidence type="ECO:0000256" key="9">
    <source>
        <dbReference type="ARBA" id="ARBA00022723"/>
    </source>
</evidence>
<evidence type="ECO:0000259" key="19">
    <source>
        <dbReference type="Pfam" id="PF02887"/>
    </source>
</evidence>
<evidence type="ECO:0000256" key="3">
    <source>
        <dbReference type="ARBA" id="ARBA00004997"/>
    </source>
</evidence>
<evidence type="ECO:0000256" key="11">
    <source>
        <dbReference type="ARBA" id="ARBA00022777"/>
    </source>
</evidence>
<evidence type="ECO:0000256" key="17">
    <source>
        <dbReference type="RuleBase" id="RU000504"/>
    </source>
</evidence>
<keyword evidence="13 17" id="KW-0460">Magnesium</keyword>
<dbReference type="PANTHER" id="PTHR11817">
    <property type="entry name" value="PYRUVATE KINASE"/>
    <property type="match status" value="1"/>
</dbReference>
<dbReference type="NCBIfam" id="TIGR01064">
    <property type="entry name" value="pyruv_kin"/>
    <property type="match status" value="1"/>
</dbReference>
<sequence length="504" mass="55307">MSSTIPHLGTTRYEWLAQLNTEHRPARNYRRTSIIGTIAGLNIVRMNFSHGDHAYHQSVIDNARQAEKLMQGRHLAIALDTKGPEIRTGETEGGKDVPISAGAEINITTDEKYAKCCDDKNMYVDYKNITKVIDVGRTIYVDDGILSFEVLEVPDDKTVRARCLNNGYVSSKKGVNLPRTDVDLPPLSEKDKGDLRFGVKNNVDMIFASFIRQGSDIKAIREVLGEEGKEIQIIAKIENQQGVNNFDAILKETDGVMVARGDLGIEIPPAQVFIAQKMMIAKCNMAGKPIICATQMLESMTNNPRPTRAEVSDVGNAVLDGADCVMLSGETAKGKYPKEAVAMMHETCLLAETAISYVSSFNDLRGITPKPTSTTETCAIAAVSASLEQKAGAILVLSTSGSGSTARLISKYRPVCPILMVTRNSAAARYSHLYRGVYPFFFPEKKPDFDIAVWQEDVDRRLKWGIDEGKKLGLLASGDMVITVQGWRGGMGYTNTLRIVTVDD</sequence>
<dbReference type="EC" id="2.7.1.40" evidence="6 17"/>
<dbReference type="InterPro" id="IPR036918">
    <property type="entry name" value="Pyrv_Knase_C_sf"/>
</dbReference>
<dbReference type="PROSITE" id="PS00110">
    <property type="entry name" value="PYRUVATE_KINASE"/>
    <property type="match status" value="1"/>
</dbReference>
<dbReference type="FunFam" id="3.20.20.60:FF:000001">
    <property type="entry name" value="Pyruvate kinase"/>
    <property type="match status" value="1"/>
</dbReference>
<dbReference type="Gene3D" id="2.40.33.10">
    <property type="entry name" value="PK beta-barrel domain-like"/>
    <property type="match status" value="1"/>
</dbReference>
<reference evidence="20" key="1">
    <citation type="submission" date="2021-03" db="EMBL/GenBank/DDBJ databases">
        <title>Comparative genomics and phylogenomic investigation of the class Geoglossomycetes provide insights into ecological specialization and systematics.</title>
        <authorList>
            <person name="Melie T."/>
            <person name="Pirro S."/>
            <person name="Miller A.N."/>
            <person name="Quandt A."/>
        </authorList>
    </citation>
    <scope>NUCLEOTIDE SEQUENCE</scope>
    <source>
        <strain evidence="20">CAQ_001_2017</strain>
    </source>
</reference>
<dbReference type="SUPFAM" id="SSF52935">
    <property type="entry name" value="PK C-terminal domain-like"/>
    <property type="match status" value="1"/>
</dbReference>
<dbReference type="InterPro" id="IPR040442">
    <property type="entry name" value="Pyrv_kinase-like_dom_sf"/>
</dbReference>
<keyword evidence="8 17" id="KW-0808">Transferase</keyword>
<dbReference type="FunFam" id="2.40.33.10:FF:000001">
    <property type="entry name" value="Pyruvate kinase"/>
    <property type="match status" value="1"/>
</dbReference>
<dbReference type="SUPFAM" id="SSF50800">
    <property type="entry name" value="PK beta-barrel domain-like"/>
    <property type="match status" value="1"/>
</dbReference>
<comment type="cofactor">
    <cofactor evidence="1">
        <name>Mg(2+)</name>
        <dbReference type="ChEBI" id="CHEBI:18420"/>
    </cofactor>
</comment>
<evidence type="ECO:0000313" key="20">
    <source>
        <dbReference type="EMBL" id="KAH0559777.1"/>
    </source>
</evidence>
<dbReference type="InterPro" id="IPR015793">
    <property type="entry name" value="Pyrv_Knase_brl"/>
</dbReference>
<evidence type="ECO:0000256" key="7">
    <source>
        <dbReference type="ARBA" id="ARBA00018587"/>
    </source>
</evidence>
<dbReference type="Proteomes" id="UP000750711">
    <property type="component" value="Unassembled WGS sequence"/>
</dbReference>
<keyword evidence="12" id="KW-0067">ATP-binding</keyword>
<evidence type="ECO:0000256" key="15">
    <source>
        <dbReference type="ARBA" id="ARBA00023317"/>
    </source>
</evidence>
<dbReference type="PRINTS" id="PR01050">
    <property type="entry name" value="PYRUVTKNASE"/>
</dbReference>
<feature type="domain" description="Pyruvate kinase barrel" evidence="18">
    <location>
        <begin position="39"/>
        <end position="341"/>
    </location>
</feature>
<dbReference type="InterPro" id="IPR018209">
    <property type="entry name" value="Pyrv_Knase_AS"/>
</dbReference>
<comment type="similarity">
    <text evidence="4 17">Belongs to the pyruvate kinase family.</text>
</comment>
<evidence type="ECO:0000256" key="12">
    <source>
        <dbReference type="ARBA" id="ARBA00022840"/>
    </source>
</evidence>
<evidence type="ECO:0000256" key="13">
    <source>
        <dbReference type="ARBA" id="ARBA00022842"/>
    </source>
</evidence>
<dbReference type="Gene3D" id="3.20.20.60">
    <property type="entry name" value="Phosphoenolpyruvate-binding domains"/>
    <property type="match status" value="1"/>
</dbReference>
<evidence type="ECO:0000256" key="6">
    <source>
        <dbReference type="ARBA" id="ARBA00012142"/>
    </source>
</evidence>
<dbReference type="GO" id="GO:0030955">
    <property type="term" value="F:potassium ion binding"/>
    <property type="evidence" value="ECO:0007669"/>
    <property type="project" value="InterPro"/>
</dbReference>
<dbReference type="GO" id="GO:0016301">
    <property type="term" value="F:kinase activity"/>
    <property type="evidence" value="ECO:0007669"/>
    <property type="project" value="UniProtKB-KW"/>
</dbReference>
<keyword evidence="14 17" id="KW-0324">Glycolysis</keyword>
<comment type="cofactor">
    <cofactor evidence="2">
        <name>K(+)</name>
        <dbReference type="ChEBI" id="CHEBI:29103"/>
    </cofactor>
</comment>
<dbReference type="GO" id="GO:0000287">
    <property type="term" value="F:magnesium ion binding"/>
    <property type="evidence" value="ECO:0007669"/>
    <property type="project" value="InterPro"/>
</dbReference>
<proteinExistence type="inferred from homology"/>
<evidence type="ECO:0000256" key="4">
    <source>
        <dbReference type="ARBA" id="ARBA00008663"/>
    </source>
</evidence>
<protein>
    <recommendedName>
        <fullName evidence="7 17">Pyruvate kinase</fullName>
        <ecNumber evidence="6 17">2.7.1.40</ecNumber>
    </recommendedName>
</protein>
<evidence type="ECO:0000256" key="5">
    <source>
        <dbReference type="ARBA" id="ARBA00011881"/>
    </source>
</evidence>
<dbReference type="AlphaFoldDB" id="A0A9P8LCR1"/>
<evidence type="ECO:0000256" key="14">
    <source>
        <dbReference type="ARBA" id="ARBA00023152"/>
    </source>
</evidence>
<keyword evidence="11 17" id="KW-0418">Kinase</keyword>
<dbReference type="GO" id="GO:0005524">
    <property type="term" value="F:ATP binding"/>
    <property type="evidence" value="ECO:0007669"/>
    <property type="project" value="UniProtKB-KW"/>
</dbReference>
<dbReference type="InterPro" id="IPR001697">
    <property type="entry name" value="Pyr_Knase"/>
</dbReference>
<evidence type="ECO:0000259" key="18">
    <source>
        <dbReference type="Pfam" id="PF00224"/>
    </source>
</evidence>
<feature type="domain" description="Pyruvate kinase C-terminal" evidence="19">
    <location>
        <begin position="376"/>
        <end position="500"/>
    </location>
</feature>
<organism evidence="20 21">
    <name type="scientific">Trichoglossum hirsutum</name>
    <dbReference type="NCBI Taxonomy" id="265104"/>
    <lineage>
        <taxon>Eukaryota</taxon>
        <taxon>Fungi</taxon>
        <taxon>Dikarya</taxon>
        <taxon>Ascomycota</taxon>
        <taxon>Pezizomycotina</taxon>
        <taxon>Geoglossomycetes</taxon>
        <taxon>Geoglossales</taxon>
        <taxon>Geoglossaceae</taxon>
        <taxon>Trichoglossum</taxon>
    </lineage>
</organism>
<dbReference type="NCBIfam" id="NF004491">
    <property type="entry name" value="PRK05826.1"/>
    <property type="match status" value="1"/>
</dbReference>
<comment type="subunit">
    <text evidence="5">Homotetramer.</text>
</comment>
<name>A0A9P8LCR1_9PEZI</name>
<dbReference type="Pfam" id="PF02887">
    <property type="entry name" value="PK_C"/>
    <property type="match status" value="1"/>
</dbReference>
<dbReference type="CDD" id="cd00288">
    <property type="entry name" value="Pyruvate_Kinase"/>
    <property type="match status" value="1"/>
</dbReference>
<keyword evidence="15" id="KW-0670">Pyruvate</keyword>
<dbReference type="GO" id="GO:0004743">
    <property type="term" value="F:pyruvate kinase activity"/>
    <property type="evidence" value="ECO:0007669"/>
    <property type="project" value="UniProtKB-EC"/>
</dbReference>
<evidence type="ECO:0000256" key="2">
    <source>
        <dbReference type="ARBA" id="ARBA00001958"/>
    </source>
</evidence>
<dbReference type="InterPro" id="IPR015795">
    <property type="entry name" value="Pyrv_Knase_C"/>
</dbReference>
<keyword evidence="9" id="KW-0479">Metal-binding</keyword>
<dbReference type="GO" id="GO:0006950">
    <property type="term" value="P:response to stress"/>
    <property type="evidence" value="ECO:0007669"/>
    <property type="project" value="UniProtKB-ARBA"/>
</dbReference>
<keyword evidence="10" id="KW-0547">Nucleotide-binding</keyword>
<evidence type="ECO:0000256" key="16">
    <source>
        <dbReference type="ARBA" id="ARBA00048152"/>
    </source>
</evidence>
<evidence type="ECO:0000256" key="10">
    <source>
        <dbReference type="ARBA" id="ARBA00022741"/>
    </source>
</evidence>
<dbReference type="SUPFAM" id="SSF51621">
    <property type="entry name" value="Phosphoenolpyruvate/pyruvate domain"/>
    <property type="match status" value="1"/>
</dbReference>
<dbReference type="InterPro" id="IPR015813">
    <property type="entry name" value="Pyrv/PenolPyrv_kinase-like_dom"/>
</dbReference>
<gene>
    <name evidence="20" type="ORF">GP486_003703</name>
</gene>
<evidence type="ECO:0000256" key="8">
    <source>
        <dbReference type="ARBA" id="ARBA00022679"/>
    </source>
</evidence>
<keyword evidence="21" id="KW-1185">Reference proteome</keyword>
<evidence type="ECO:0000256" key="1">
    <source>
        <dbReference type="ARBA" id="ARBA00001946"/>
    </source>
</evidence>
<dbReference type="EMBL" id="JAGHQM010000522">
    <property type="protein sequence ID" value="KAH0559777.1"/>
    <property type="molecule type" value="Genomic_DNA"/>
</dbReference>
<comment type="caution">
    <text evidence="20">The sequence shown here is derived from an EMBL/GenBank/DDBJ whole genome shotgun (WGS) entry which is preliminary data.</text>
</comment>
<accession>A0A9P8LCR1</accession>
<dbReference type="InterPro" id="IPR011037">
    <property type="entry name" value="Pyrv_Knase-like_insert_dom_sf"/>
</dbReference>
<comment type="catalytic activity">
    <reaction evidence="16 17">
        <text>pyruvate + ATP = phosphoenolpyruvate + ADP + H(+)</text>
        <dbReference type="Rhea" id="RHEA:18157"/>
        <dbReference type="ChEBI" id="CHEBI:15361"/>
        <dbReference type="ChEBI" id="CHEBI:15378"/>
        <dbReference type="ChEBI" id="CHEBI:30616"/>
        <dbReference type="ChEBI" id="CHEBI:58702"/>
        <dbReference type="ChEBI" id="CHEBI:456216"/>
        <dbReference type="EC" id="2.7.1.40"/>
    </reaction>
</comment>
<comment type="pathway">
    <text evidence="3 17">Carbohydrate degradation; glycolysis; pyruvate from D-glyceraldehyde 3-phosphate: step 5/5.</text>
</comment>